<evidence type="ECO:0000256" key="3">
    <source>
        <dbReference type="ARBA" id="ARBA00022679"/>
    </source>
</evidence>
<dbReference type="GO" id="GO:0016301">
    <property type="term" value="F:kinase activity"/>
    <property type="evidence" value="ECO:0007669"/>
    <property type="project" value="UniProtKB-KW"/>
</dbReference>
<dbReference type="GO" id="GO:0046656">
    <property type="term" value="P:folic acid biosynthetic process"/>
    <property type="evidence" value="ECO:0007669"/>
    <property type="project" value="UniProtKB-KW"/>
</dbReference>
<dbReference type="PATRIC" id="fig|1230338.3.peg.1404"/>
<evidence type="ECO:0000256" key="1">
    <source>
        <dbReference type="ARBA" id="ARBA00005051"/>
    </source>
</evidence>
<feature type="domain" description="7,8-dihydro-6-hydroxymethylpterin-pyrophosphokinase" evidence="8">
    <location>
        <begin position="25"/>
        <end position="107"/>
    </location>
</feature>
<dbReference type="UniPathway" id="UPA00077">
    <property type="reaction ID" value="UER00155"/>
</dbReference>
<keyword evidence="10" id="KW-1185">Reference proteome</keyword>
<dbReference type="InterPro" id="IPR035907">
    <property type="entry name" value="Hppk_sf"/>
</dbReference>
<dbReference type="GO" id="GO:0003848">
    <property type="term" value="F:2-amino-4-hydroxy-6-hydroxymethyldihydropteridine diphosphokinase activity"/>
    <property type="evidence" value="ECO:0007669"/>
    <property type="project" value="UniProtKB-EC"/>
</dbReference>
<evidence type="ECO:0000259" key="8">
    <source>
        <dbReference type="Pfam" id="PF01288"/>
    </source>
</evidence>
<dbReference type="Pfam" id="PF01288">
    <property type="entry name" value="HPPK"/>
    <property type="match status" value="1"/>
</dbReference>
<gene>
    <name evidence="9" type="ORF">MOMA_06571</name>
</gene>
<dbReference type="eggNOG" id="ENOG502ZTDF">
    <property type="taxonomic scope" value="Bacteria"/>
</dbReference>
<protein>
    <recommendedName>
        <fullName evidence="2">2-amino-4-hydroxy-6-hydroxymethyldihydropteridine diphosphokinase</fullName>
        <ecNumber evidence="2">2.7.6.3</ecNumber>
    </recommendedName>
</protein>
<accession>L2F580</accession>
<keyword evidence="7" id="KW-0289">Folate biosynthesis</keyword>
<dbReference type="OrthoDB" id="6647610at2"/>
<keyword evidence="3" id="KW-0808">Transferase</keyword>
<dbReference type="SUPFAM" id="SSF55083">
    <property type="entry name" value="6-hydroxymethyl-7,8-dihydropterin pyrophosphokinase, HPPK"/>
    <property type="match status" value="1"/>
</dbReference>
<dbReference type="EMBL" id="ANIN01000002">
    <property type="protein sequence ID" value="ELA08204.1"/>
    <property type="molecule type" value="Genomic_DNA"/>
</dbReference>
<dbReference type="RefSeq" id="WP_009501749.1">
    <property type="nucleotide sequence ID" value="NZ_ANIN01000002.1"/>
</dbReference>
<dbReference type="Proteomes" id="UP000023795">
    <property type="component" value="Unassembled WGS sequence"/>
</dbReference>
<evidence type="ECO:0000256" key="4">
    <source>
        <dbReference type="ARBA" id="ARBA00022741"/>
    </source>
</evidence>
<keyword evidence="6" id="KW-0067">ATP-binding</keyword>
<comment type="pathway">
    <text evidence="1">Cofactor biosynthesis; tetrahydrofolate biosynthesis; 2-amino-4-hydroxy-6-hydroxymethyl-7,8-dihydropteridine diphosphate from 7,8-dihydroneopterin triphosphate: step 4/4.</text>
</comment>
<keyword evidence="5" id="KW-0418">Kinase</keyword>
<proteinExistence type="predicted"/>
<sequence length="162" mass="18729">MSNTIGANFRVEQAIFSLATNVDRCYLQCAWTYFATLGNVVVSDVYQSAVLHMNENAYHNQMLWLGFTKPMLYQDLLNLSKVLEQQNKRQSFAKPHITLDIDIIAIKTQQSIDTQKDEKNQDFIQLQSNWYGIARRLPLADYDHVCYTDLCQKTPCCPNLLK</sequence>
<dbReference type="GO" id="GO:0046654">
    <property type="term" value="P:tetrahydrofolate biosynthetic process"/>
    <property type="evidence" value="ECO:0007669"/>
    <property type="project" value="UniProtKB-UniPathway"/>
</dbReference>
<evidence type="ECO:0000256" key="2">
    <source>
        <dbReference type="ARBA" id="ARBA00013253"/>
    </source>
</evidence>
<comment type="caution">
    <text evidence="9">The sequence shown here is derived from an EMBL/GenBank/DDBJ whole genome shotgun (WGS) entry which is preliminary data.</text>
</comment>
<evidence type="ECO:0000313" key="9">
    <source>
        <dbReference type="EMBL" id="ELA08204.1"/>
    </source>
</evidence>
<evidence type="ECO:0000256" key="5">
    <source>
        <dbReference type="ARBA" id="ARBA00022777"/>
    </source>
</evidence>
<reference evidence="9 10" key="1">
    <citation type="journal article" date="2013" name="Genome Announc.">
        <title>Genome Sequence of Moraxella macacae 0408225, a Novel Bacterial Species Isolated from a Cynomolgus Macaque with Epistaxis.</title>
        <authorList>
            <person name="Ladner J.T."/>
            <person name="Whitehouse C.A."/>
            <person name="Koroleva G.I."/>
            <person name="Palacios G.F."/>
        </authorList>
    </citation>
    <scope>NUCLEOTIDE SEQUENCE [LARGE SCALE GENOMIC DNA]</scope>
    <source>
        <strain evidence="9 10">0408225</strain>
    </source>
</reference>
<dbReference type="InterPro" id="IPR000550">
    <property type="entry name" value="Hppk"/>
</dbReference>
<dbReference type="Gene3D" id="3.30.70.560">
    <property type="entry name" value="7,8-Dihydro-6-hydroxymethylpterin-pyrophosphokinase HPPK"/>
    <property type="match status" value="1"/>
</dbReference>
<dbReference type="STRING" id="1230338.MOMA_06571"/>
<dbReference type="GO" id="GO:0005524">
    <property type="term" value="F:ATP binding"/>
    <property type="evidence" value="ECO:0007669"/>
    <property type="project" value="UniProtKB-KW"/>
</dbReference>
<dbReference type="EC" id="2.7.6.3" evidence="2"/>
<evidence type="ECO:0000313" key="10">
    <source>
        <dbReference type="Proteomes" id="UP000023795"/>
    </source>
</evidence>
<organism evidence="9 10">
    <name type="scientific">Moraxella macacae 0408225</name>
    <dbReference type="NCBI Taxonomy" id="1230338"/>
    <lineage>
        <taxon>Bacteria</taxon>
        <taxon>Pseudomonadati</taxon>
        <taxon>Pseudomonadota</taxon>
        <taxon>Gammaproteobacteria</taxon>
        <taxon>Moraxellales</taxon>
        <taxon>Moraxellaceae</taxon>
        <taxon>Moraxella</taxon>
    </lineage>
</organism>
<keyword evidence="4" id="KW-0547">Nucleotide-binding</keyword>
<name>L2F580_9GAMM</name>
<evidence type="ECO:0000256" key="6">
    <source>
        <dbReference type="ARBA" id="ARBA00022840"/>
    </source>
</evidence>
<dbReference type="AlphaFoldDB" id="L2F580"/>
<evidence type="ECO:0000256" key="7">
    <source>
        <dbReference type="ARBA" id="ARBA00022909"/>
    </source>
</evidence>